<evidence type="ECO:0000256" key="1">
    <source>
        <dbReference type="ARBA" id="ARBA00022737"/>
    </source>
</evidence>
<keyword evidence="5" id="KW-1185">Reference proteome</keyword>
<feature type="compositionally biased region" description="Low complexity" evidence="3">
    <location>
        <begin position="39"/>
        <end position="63"/>
    </location>
</feature>
<reference evidence="4 5" key="1">
    <citation type="journal article" date="2019" name="Int. J. Syst. Evol. Microbiol.">
        <title>The Global Catalogue of Microorganisms (GCM) 10K type strain sequencing project: providing services to taxonomists for standard genome sequencing and annotation.</title>
        <authorList>
            <consortium name="The Broad Institute Genomics Platform"/>
            <consortium name="The Broad Institute Genome Sequencing Center for Infectious Disease"/>
            <person name="Wu L."/>
            <person name="Ma J."/>
        </authorList>
    </citation>
    <scope>NUCLEOTIDE SEQUENCE [LARGE SCALE GENOMIC DNA]</scope>
    <source>
        <strain evidence="4 5">JCM 14736</strain>
    </source>
</reference>
<organism evidence="4 5">
    <name type="scientific">Leucobacter iarius</name>
    <dbReference type="NCBI Taxonomy" id="333963"/>
    <lineage>
        <taxon>Bacteria</taxon>
        <taxon>Bacillati</taxon>
        <taxon>Actinomycetota</taxon>
        <taxon>Actinomycetes</taxon>
        <taxon>Micrococcales</taxon>
        <taxon>Microbacteriaceae</taxon>
        <taxon>Leucobacter</taxon>
    </lineage>
</organism>
<evidence type="ECO:0008006" key="6">
    <source>
        <dbReference type="Google" id="ProtNLM"/>
    </source>
</evidence>
<evidence type="ECO:0000256" key="3">
    <source>
        <dbReference type="SAM" id="MobiDB-lite"/>
    </source>
</evidence>
<name>A0ABN2LQJ2_9MICO</name>
<sequence length="301" mass="31193">MSPTFTLRSPVRAAWAFTALIALLVLSLLLSGCAAESAPKPAASPSAAPKTTSEAPPQETAAPTPAPPKLSQAELDSRLRGASWANDVEAAKSLIAQGANVNAKDSTVQSAYLIATSEGYTEFLRLTLAHGANVKDLDTWNGTGLIRAAERGHWAVEGELIRAGVPLDHVNRVGYQAIHEVVWFGRDDATYRAAIRVLAAGGVQLDRPSVTEGLTPLQMAESKGYASSAGVLRAILQAPVPKDPKAALLAAAESGNPNAVTVALRAKADPRSTAADGRTALQLAEAGGHFESAQVLRALGG</sequence>
<feature type="region of interest" description="Disordered" evidence="3">
    <location>
        <begin position="39"/>
        <end position="71"/>
    </location>
</feature>
<dbReference type="Proteomes" id="UP001500851">
    <property type="component" value="Unassembled WGS sequence"/>
</dbReference>
<evidence type="ECO:0000256" key="2">
    <source>
        <dbReference type="ARBA" id="ARBA00023043"/>
    </source>
</evidence>
<dbReference type="InterPro" id="IPR036770">
    <property type="entry name" value="Ankyrin_rpt-contain_sf"/>
</dbReference>
<evidence type="ECO:0000313" key="5">
    <source>
        <dbReference type="Proteomes" id="UP001500851"/>
    </source>
</evidence>
<dbReference type="SUPFAM" id="SSF48403">
    <property type="entry name" value="Ankyrin repeat"/>
    <property type="match status" value="1"/>
</dbReference>
<evidence type="ECO:0000313" key="4">
    <source>
        <dbReference type="EMBL" id="GAA1795971.1"/>
    </source>
</evidence>
<protein>
    <recommendedName>
        <fullName evidence="6">Ankyrin repeat protein</fullName>
    </recommendedName>
</protein>
<comment type="caution">
    <text evidence="4">The sequence shown here is derived from an EMBL/GenBank/DDBJ whole genome shotgun (WGS) entry which is preliminary data.</text>
</comment>
<dbReference type="PANTHER" id="PTHR24171:SF8">
    <property type="entry name" value="BRCA1-ASSOCIATED RING DOMAIN PROTEIN 1"/>
    <property type="match status" value="1"/>
</dbReference>
<gene>
    <name evidence="4" type="ORF">GCM10009768_26270</name>
</gene>
<dbReference type="Gene3D" id="1.25.40.20">
    <property type="entry name" value="Ankyrin repeat-containing domain"/>
    <property type="match status" value="2"/>
</dbReference>
<dbReference type="RefSeq" id="WP_344032911.1">
    <property type="nucleotide sequence ID" value="NZ_BAAAOB010000004.1"/>
</dbReference>
<keyword evidence="2" id="KW-0040">ANK repeat</keyword>
<accession>A0ABN2LQJ2</accession>
<dbReference type="PANTHER" id="PTHR24171">
    <property type="entry name" value="ANKYRIN REPEAT DOMAIN-CONTAINING PROTEIN 39-RELATED"/>
    <property type="match status" value="1"/>
</dbReference>
<dbReference type="EMBL" id="BAAAOB010000004">
    <property type="protein sequence ID" value="GAA1795971.1"/>
    <property type="molecule type" value="Genomic_DNA"/>
</dbReference>
<keyword evidence="1" id="KW-0677">Repeat</keyword>
<proteinExistence type="predicted"/>